<proteinExistence type="predicted"/>
<protein>
    <submittedName>
        <fullName evidence="2">O-antigen polymerase</fullName>
    </submittedName>
    <submittedName>
        <fullName evidence="3">Wzy</fullName>
    </submittedName>
</protein>
<dbReference type="Pfam" id="PF14897">
    <property type="entry name" value="EpsG"/>
    <property type="match status" value="1"/>
</dbReference>
<dbReference type="InterPro" id="IPR049458">
    <property type="entry name" value="EpsG-like"/>
</dbReference>
<feature type="transmembrane region" description="Helical" evidence="1">
    <location>
        <begin position="263"/>
        <end position="279"/>
    </location>
</feature>
<keyword evidence="1" id="KW-1133">Transmembrane helix</keyword>
<name>B6A8T0_ECOLX</name>
<dbReference type="AlphaFoldDB" id="B6A8T0"/>
<organism evidence="2">
    <name type="scientific">Escherichia coli</name>
    <dbReference type="NCBI Taxonomy" id="562"/>
    <lineage>
        <taxon>Bacteria</taxon>
        <taxon>Pseudomonadati</taxon>
        <taxon>Pseudomonadota</taxon>
        <taxon>Gammaproteobacteria</taxon>
        <taxon>Enterobacterales</taxon>
        <taxon>Enterobacteriaceae</taxon>
        <taxon>Escherichia</taxon>
    </lineage>
</organism>
<sequence>MVEGFVIYNSIVLLALLFCYLKRFFLPRYFTVCLFLVLWVPLALRYGIGRDYFSYIEIYKNVLVARDGIELGFYYINYILAYFNFHYQYLFALSSFITVYFCVKSFDRDYTLVSIILFCALIYLQAFSIIRQMIAVSLCLYSCSLWNKGCKCKSSVFLILAPLFHFSAIIILLLAIASRYIKINTTRCYFVFVFALVFIFILNGVDFIFSNAILLDSKYGYYVTSAFNRPTEIGSGIGVAIALFLPFMVFIKSTQLYEYNKNYNFMLLINLVYVISYTLSLKIYIFARFTDVLSFVQILLIPVILKISSPKGIYYNLMMAVILLHILLFEANLNANTISAGNISNSGLGIMPYKSILNTKIVGIYD</sequence>
<feature type="transmembrane region" description="Helical" evidence="1">
    <location>
        <begin position="312"/>
        <end position="329"/>
    </location>
</feature>
<dbReference type="EMBL" id="HM204927">
    <property type="protein sequence ID" value="ADQ37335.1"/>
    <property type="molecule type" value="Genomic_DNA"/>
</dbReference>
<feature type="transmembrane region" description="Helical" evidence="1">
    <location>
        <begin position="233"/>
        <end position="251"/>
    </location>
</feature>
<keyword evidence="1" id="KW-0472">Membrane</keyword>
<feature type="transmembrane region" description="Helical" evidence="1">
    <location>
        <begin position="189"/>
        <end position="213"/>
    </location>
</feature>
<feature type="transmembrane region" description="Helical" evidence="1">
    <location>
        <begin position="85"/>
        <end position="103"/>
    </location>
</feature>
<evidence type="ECO:0000313" key="3">
    <source>
        <dbReference type="EMBL" id="ADQ37335.1"/>
    </source>
</evidence>
<feature type="transmembrane region" description="Helical" evidence="1">
    <location>
        <begin position="29"/>
        <end position="48"/>
    </location>
</feature>
<dbReference type="EMBL" id="DQ990684">
    <property type="protein sequence ID" value="ABM53642.1"/>
    <property type="molecule type" value="Genomic_DNA"/>
</dbReference>
<feature type="transmembrane region" description="Helical" evidence="1">
    <location>
        <begin position="6"/>
        <end position="22"/>
    </location>
</feature>
<feature type="transmembrane region" description="Helical" evidence="1">
    <location>
        <begin position="154"/>
        <end position="177"/>
    </location>
</feature>
<reference evidence="2" key="1">
    <citation type="journal article" date="2008" name="Foodborne Pathog. Dis.">
        <title>DNA sequencing and identification of serogroup-specific genes in the Escherichia coli O118 O antigen gene cluster and demonstration of antigenic diversity but only minor variation in DNA sequence of the O antigen clusters of E. coli O118 and O151.</title>
        <authorList>
            <person name="Liu Y."/>
            <person name="Fratamico P."/>
            <person name="Debroy C."/>
            <person name="Bumbaugh A.C."/>
            <person name="Allen J.W."/>
        </authorList>
    </citation>
    <scope>NUCLEOTIDE SEQUENCE</scope>
    <source>
        <strain evidence="2">O118</strain>
    </source>
</reference>
<reference evidence="3" key="2">
    <citation type="journal article" date="2010" name="FEMS Immunol. Med. Microbiol.">
        <title>Structural and genetic relationships between the O-antigens of Escherichia coli O118 and O151.</title>
        <authorList>
            <person name="Liu B."/>
            <person name="Perepelov A.V."/>
            <person name="Guo D."/>
            <person name="Shevelev S.D."/>
            <person name="Senchenkova S.N."/>
            <person name="Feng L."/>
            <person name="Shashkov A.S."/>
            <person name="Wang L."/>
            <person name="Knirel Y.A."/>
        </authorList>
    </citation>
    <scope>NUCLEOTIDE SEQUENCE</scope>
</reference>
<gene>
    <name evidence="2" type="primary">wzy</name>
</gene>
<evidence type="ECO:0000313" key="4">
    <source>
        <dbReference type="EMBL" id="BAQ02200.1"/>
    </source>
</evidence>
<keyword evidence="1" id="KW-0812">Transmembrane</keyword>
<evidence type="ECO:0000313" key="2">
    <source>
        <dbReference type="EMBL" id="ABM53642.1"/>
    </source>
</evidence>
<accession>B6A8T0</accession>
<dbReference type="EMBL" id="AB972418">
    <property type="protein sequence ID" value="BAQ02200.1"/>
    <property type="molecule type" value="Genomic_DNA"/>
</dbReference>
<feature type="transmembrane region" description="Helical" evidence="1">
    <location>
        <begin position="110"/>
        <end position="134"/>
    </location>
</feature>
<reference evidence="4" key="3">
    <citation type="journal article" date="2014" name="DNA Res.">
        <title>A complete view of the genetic diversity of the Escherichia coli O-antigen biosynthesis gene cluster.</title>
        <authorList>
            <person name="Iguchi A."/>
            <person name="Iyoda S."/>
            <person name="Kikuchi T."/>
            <person name="Ogura Y."/>
            <person name="Katsura K."/>
            <person name="Ohnishi M."/>
            <person name="Hayashi T."/>
            <person name="Thomson N.R."/>
        </authorList>
    </citation>
    <scope>NUCLEOTIDE SEQUENCE</scope>
    <source>
        <strain evidence="4">31w</strain>
    </source>
</reference>
<evidence type="ECO:0000256" key="1">
    <source>
        <dbReference type="SAM" id="Phobius"/>
    </source>
</evidence>